<dbReference type="Proteomes" id="UP000054854">
    <property type="component" value="Unassembled WGS sequence"/>
</dbReference>
<evidence type="ECO:0000259" key="2">
    <source>
        <dbReference type="Pfam" id="PF22225"/>
    </source>
</evidence>
<evidence type="ECO:0000256" key="1">
    <source>
        <dbReference type="SAM" id="Coils"/>
    </source>
</evidence>
<proteinExistence type="predicted"/>
<reference evidence="3 5" key="1">
    <citation type="submission" date="2015-11" db="EMBL/GenBank/DDBJ databases">
        <title>Genomic analysis of 38 Legionella species identifies large and diverse effector repertoires.</title>
        <authorList>
            <person name="Burstein D."/>
            <person name="Amaro F."/>
            <person name="Zusman T."/>
            <person name="Lifshitz Z."/>
            <person name="Cohen O."/>
            <person name="Gilbert J.A."/>
            <person name="Pupko T."/>
            <person name="Shuman H.A."/>
            <person name="Segal G."/>
        </authorList>
    </citation>
    <scope>NUCLEOTIDE SEQUENCE [LARGE SCALE GENOMIC DNA]</scope>
    <source>
        <strain evidence="3 5">CDC#72-OH-14</strain>
    </source>
</reference>
<dbReference type="EMBL" id="UGNX01000001">
    <property type="protein sequence ID" value="STX34879.1"/>
    <property type="molecule type" value="Genomic_DNA"/>
</dbReference>
<feature type="coiled-coil region" evidence="1">
    <location>
        <begin position="704"/>
        <end position="731"/>
    </location>
</feature>
<evidence type="ECO:0000313" key="5">
    <source>
        <dbReference type="Proteomes" id="UP000054854"/>
    </source>
</evidence>
<dbReference type="Pfam" id="PF22225">
    <property type="entry name" value="RavZ_C"/>
    <property type="match status" value="1"/>
</dbReference>
<evidence type="ECO:0000313" key="3">
    <source>
        <dbReference type="EMBL" id="KTC93912.1"/>
    </source>
</evidence>
<evidence type="ECO:0000313" key="6">
    <source>
        <dbReference type="Proteomes" id="UP000255316"/>
    </source>
</evidence>
<dbReference type="Proteomes" id="UP000255316">
    <property type="component" value="Unassembled WGS sequence"/>
</dbReference>
<feature type="domain" description="RavZ C-terminal PI3P-binding" evidence="2">
    <location>
        <begin position="580"/>
        <end position="672"/>
    </location>
</feature>
<dbReference type="InterPro" id="IPR053970">
    <property type="entry name" value="RavZ_C"/>
</dbReference>
<keyword evidence="5" id="KW-1185">Reference proteome</keyword>
<organism evidence="4 6">
    <name type="scientific">Legionella cincinnatiensis</name>
    <dbReference type="NCBI Taxonomy" id="28085"/>
    <lineage>
        <taxon>Bacteria</taxon>
        <taxon>Pseudomonadati</taxon>
        <taxon>Pseudomonadota</taxon>
        <taxon>Gammaproteobacteria</taxon>
        <taxon>Legionellales</taxon>
        <taxon>Legionellaceae</taxon>
        <taxon>Legionella</taxon>
    </lineage>
</organism>
<accession>A0A378II85</accession>
<sequence>MSKDSPEVLNAKTTIIKNSIKEDQLAVAQQWLKTFKHNASDDPATNISKLLLACVAQGEFKTRSSLVKTKELTNPSDVLTSIDYLSHASRVIVDYKNLSTENLKEFLAFFPEAGSKGIVSRSATHGVIRKGEKITELKGFMLGVMGQIPTLIKTPYDFGVNIAMGGENEKNLIGKNINKNGFSGHMYFHHYTPDQLMMLGLEQSAPSSSILEALWGHPKEDESIQSDTDQFGQGHSLTGASDTFTAAGSLYFSDPVYQAKLLTETGNVTPDKYGAMQVSLNDDNWPKIKEYLETLTSNFDKGDEFVLEQIMTPPSTAVKKDLEIESYIALDFKTYLKNIRPLLEEVDPSVFDILVESQMKLQSKLLLNIETLSQGYTVDGYQQFLKTLQQISEVANTPKAYIEAISRVRDLFELQRKIDPKLKQTHDDLIIQQRCNELVLSINNLETKAKLIRKLLSSESYIKEDNVSEYLEHLSTHMKKLEEILKIVSSGFLVEEMKIEKEVSIEDSLILQENLENSWINLKSLKLADLDEYEMMMQKMGLFLQQCPVEVEKMLKVQVIEDYTLEEKPLEIEPIKDDITDFMEAVQKYYQTRNEKPEIAMYNFWSWSKQAKKIAADVLIDILQSIKEGKTITETQCNNLAIHKRCIENGEFGVAVQTYLKRLGFERLEQLVETKSEDNLFDVPDITEKELATVNDIQPLVNTMQQFKLELSNLKEEVEETELTLNAQTVKVTVK</sequence>
<reference evidence="4 6" key="2">
    <citation type="submission" date="2018-06" db="EMBL/GenBank/DDBJ databases">
        <authorList>
            <consortium name="Pathogen Informatics"/>
            <person name="Doyle S."/>
        </authorList>
    </citation>
    <scope>NUCLEOTIDE SEQUENCE [LARGE SCALE GENOMIC DNA]</scope>
    <source>
        <strain evidence="4 6">NCTC12438</strain>
    </source>
</reference>
<dbReference type="OrthoDB" id="5636951at2"/>
<evidence type="ECO:0000313" key="4">
    <source>
        <dbReference type="EMBL" id="STX34879.1"/>
    </source>
</evidence>
<dbReference type="RefSeq" id="WP_058463352.1">
    <property type="nucleotide sequence ID" value="NZ_CAAAHQ010000081.1"/>
</dbReference>
<keyword evidence="1" id="KW-0175">Coiled coil</keyword>
<gene>
    <name evidence="3" type="ORF">Lcin_0097</name>
    <name evidence="4" type="ORF">NCTC12438_01489</name>
</gene>
<name>A0A378II85_9GAMM</name>
<dbReference type="AlphaFoldDB" id="A0A378II85"/>
<dbReference type="EMBL" id="LNXX01000002">
    <property type="protein sequence ID" value="KTC93912.1"/>
    <property type="molecule type" value="Genomic_DNA"/>
</dbReference>
<protein>
    <recommendedName>
        <fullName evidence="2">RavZ C-terminal PI3P-binding domain-containing protein</fullName>
    </recommendedName>
</protein>